<sequence>MSAVRSTTLRIGTQARNDPVPIPMAGGQPVDRTTGQAMQVASIPYPTTMMQPPAIIDKRGADAKGKRKRNGSACLYCQKTHRERRPGRANQTGHEVHWPHLKWREGAIKGPQSIKGINRTWALSSLMNNSCGSSLVWHQVQLMLGRAPKQSGGRHC</sequence>
<dbReference type="EMBL" id="JBHFFA010000001">
    <property type="protein sequence ID" value="KAL2653116.1"/>
    <property type="molecule type" value="Genomic_DNA"/>
</dbReference>
<proteinExistence type="predicted"/>
<evidence type="ECO:0000313" key="1">
    <source>
        <dbReference type="EMBL" id="KAL2653116.1"/>
    </source>
</evidence>
<name>A0ABD1ZNU3_9MARC</name>
<dbReference type="AlphaFoldDB" id="A0ABD1ZNU3"/>
<reference evidence="1 2" key="1">
    <citation type="submission" date="2024-09" db="EMBL/GenBank/DDBJ databases">
        <title>Chromosome-scale assembly of Riccia fluitans.</title>
        <authorList>
            <person name="Paukszto L."/>
            <person name="Sawicki J."/>
            <person name="Karawczyk K."/>
            <person name="Piernik-Szablinska J."/>
            <person name="Szczecinska M."/>
            <person name="Mazdziarz M."/>
        </authorList>
    </citation>
    <scope>NUCLEOTIDE SEQUENCE [LARGE SCALE GENOMIC DNA]</scope>
    <source>
        <strain evidence="1">Rf_01</strain>
        <tissue evidence="1">Aerial parts of the thallus</tissue>
    </source>
</reference>
<keyword evidence="2" id="KW-1185">Reference proteome</keyword>
<comment type="caution">
    <text evidence="1">The sequence shown here is derived from an EMBL/GenBank/DDBJ whole genome shotgun (WGS) entry which is preliminary data.</text>
</comment>
<protein>
    <submittedName>
        <fullName evidence="1">Uncharacterized protein</fullName>
    </submittedName>
</protein>
<evidence type="ECO:0000313" key="2">
    <source>
        <dbReference type="Proteomes" id="UP001605036"/>
    </source>
</evidence>
<dbReference type="Proteomes" id="UP001605036">
    <property type="component" value="Unassembled WGS sequence"/>
</dbReference>
<accession>A0ABD1ZNU3</accession>
<gene>
    <name evidence="1" type="ORF">R1flu_021244</name>
</gene>
<organism evidence="1 2">
    <name type="scientific">Riccia fluitans</name>
    <dbReference type="NCBI Taxonomy" id="41844"/>
    <lineage>
        <taxon>Eukaryota</taxon>
        <taxon>Viridiplantae</taxon>
        <taxon>Streptophyta</taxon>
        <taxon>Embryophyta</taxon>
        <taxon>Marchantiophyta</taxon>
        <taxon>Marchantiopsida</taxon>
        <taxon>Marchantiidae</taxon>
        <taxon>Marchantiales</taxon>
        <taxon>Ricciaceae</taxon>
        <taxon>Riccia</taxon>
    </lineage>
</organism>